<sequence>MARLSEEYYRAIASVSVPKPARTSGRLRDIFKPRRSDSSTSPKTLTKSPPAAIEPVGVLPSDRESLHAVAKEASDMDGGELKPSTGAKGSVPSRAGAVVAGFSGVQAAEEGMMKKPSANDETDVKEEVGSIGSLTSSTPVQDDTFAKHDTRSHQKSFALNIFDDQDSLSAGIREYVESKIAQAFSKHRCGCPVRSPINFTVKFEVDNLGNVSRSSPFKTIPRGADILFGHKTMGPFTITNGRLAINFQIGIIALYLLLLFFSAFTGPKTFLLTVWRISVALLAYAVICSLCNWKLSTGSDLLLAPIVLVAIAMQNPCCDILDQYGIFRVYVASNVIRDMITKVSLVFQPVE</sequence>
<dbReference type="Proteomes" id="UP000799754">
    <property type="component" value="Unassembled WGS sequence"/>
</dbReference>
<dbReference type="EMBL" id="MU006736">
    <property type="protein sequence ID" value="KAF2623558.1"/>
    <property type="molecule type" value="Genomic_DNA"/>
</dbReference>
<evidence type="ECO:0000313" key="2">
    <source>
        <dbReference type="Proteomes" id="UP000799754"/>
    </source>
</evidence>
<organism evidence="1 2">
    <name type="scientific">Macroventuria anomochaeta</name>
    <dbReference type="NCBI Taxonomy" id="301207"/>
    <lineage>
        <taxon>Eukaryota</taxon>
        <taxon>Fungi</taxon>
        <taxon>Dikarya</taxon>
        <taxon>Ascomycota</taxon>
        <taxon>Pezizomycotina</taxon>
        <taxon>Dothideomycetes</taxon>
        <taxon>Pleosporomycetidae</taxon>
        <taxon>Pleosporales</taxon>
        <taxon>Pleosporineae</taxon>
        <taxon>Didymellaceae</taxon>
        <taxon>Macroventuria</taxon>
    </lineage>
</organism>
<evidence type="ECO:0000313" key="1">
    <source>
        <dbReference type="EMBL" id="KAF2623558.1"/>
    </source>
</evidence>
<comment type="caution">
    <text evidence="1">The sequence shown here is derived from an EMBL/GenBank/DDBJ whole genome shotgun (WGS) entry which is preliminary data.</text>
</comment>
<proteinExistence type="predicted"/>
<protein>
    <submittedName>
        <fullName evidence="1">Uncharacterized protein</fullName>
    </submittedName>
</protein>
<accession>A0ACB6RR04</accession>
<name>A0ACB6RR04_9PLEO</name>
<reference evidence="1" key="1">
    <citation type="journal article" date="2020" name="Stud. Mycol.">
        <title>101 Dothideomycetes genomes: a test case for predicting lifestyles and emergence of pathogens.</title>
        <authorList>
            <person name="Haridas S."/>
            <person name="Albert R."/>
            <person name="Binder M."/>
            <person name="Bloem J."/>
            <person name="Labutti K."/>
            <person name="Salamov A."/>
            <person name="Andreopoulos B."/>
            <person name="Baker S."/>
            <person name="Barry K."/>
            <person name="Bills G."/>
            <person name="Bluhm B."/>
            <person name="Cannon C."/>
            <person name="Castanera R."/>
            <person name="Culley D."/>
            <person name="Daum C."/>
            <person name="Ezra D."/>
            <person name="Gonzalez J."/>
            <person name="Henrissat B."/>
            <person name="Kuo A."/>
            <person name="Liang C."/>
            <person name="Lipzen A."/>
            <person name="Lutzoni F."/>
            <person name="Magnuson J."/>
            <person name="Mondo S."/>
            <person name="Nolan M."/>
            <person name="Ohm R."/>
            <person name="Pangilinan J."/>
            <person name="Park H.-J."/>
            <person name="Ramirez L."/>
            <person name="Alfaro M."/>
            <person name="Sun H."/>
            <person name="Tritt A."/>
            <person name="Yoshinaga Y."/>
            <person name="Zwiers L.-H."/>
            <person name="Turgeon B."/>
            <person name="Goodwin S."/>
            <person name="Spatafora J."/>
            <person name="Crous P."/>
            <person name="Grigoriev I."/>
        </authorList>
    </citation>
    <scope>NUCLEOTIDE SEQUENCE</scope>
    <source>
        <strain evidence="1">CBS 525.71</strain>
    </source>
</reference>
<keyword evidence="2" id="KW-1185">Reference proteome</keyword>
<gene>
    <name evidence="1" type="ORF">BU25DRAFT_424810</name>
</gene>